<name>A0A379AX01_AVIGA</name>
<evidence type="ECO:0000313" key="7">
    <source>
        <dbReference type="Proteomes" id="UP000294683"/>
    </source>
</evidence>
<dbReference type="Proteomes" id="UP000294683">
    <property type="component" value="Unassembled WGS sequence"/>
</dbReference>
<sequence>MILRNWNDLPSQIKNESVKPYYDYLKKKKISLLFKFALDRCLATILLILLSPLFLYIAYKINKDSPGEIFFRQTRITQYGREFKIYKFRTMVANAESLGSQVTVDNDKRITTIGEKLRKTRLDELPQLINVLKGEMSFVGTRPEVAKYVNNYTAEMMSTLLLPAGITSEASIEYKNEDRLLSNAEDSDKEYIEKVLPEKMKWNLESIRNYSFSRDLFTMIKTVLAVIK</sequence>
<gene>
    <name evidence="4" type="primary">epsL</name>
    <name evidence="5" type="ORF">EV689_101278</name>
    <name evidence="4" type="ORF">NCTC11188_01110</name>
</gene>
<evidence type="ECO:0000256" key="1">
    <source>
        <dbReference type="ARBA" id="ARBA00006464"/>
    </source>
</evidence>
<keyword evidence="4" id="KW-0808">Transferase</keyword>
<organism evidence="4 6">
    <name type="scientific">Avibacterium gallinarum</name>
    <name type="common">Pasteurella gallinarum</name>
    <dbReference type="NCBI Taxonomy" id="755"/>
    <lineage>
        <taxon>Bacteria</taxon>
        <taxon>Pseudomonadati</taxon>
        <taxon>Pseudomonadota</taxon>
        <taxon>Gammaproteobacteria</taxon>
        <taxon>Pasteurellales</taxon>
        <taxon>Pasteurellaceae</taxon>
        <taxon>Avibacterium</taxon>
    </lineage>
</organism>
<evidence type="ECO:0000259" key="3">
    <source>
        <dbReference type="Pfam" id="PF02397"/>
    </source>
</evidence>
<evidence type="ECO:0000256" key="2">
    <source>
        <dbReference type="SAM" id="Phobius"/>
    </source>
</evidence>
<keyword evidence="7" id="KW-1185">Reference proteome</keyword>
<evidence type="ECO:0000313" key="6">
    <source>
        <dbReference type="Proteomes" id="UP000255113"/>
    </source>
</evidence>
<feature type="domain" description="Bacterial sugar transferase" evidence="3">
    <location>
        <begin position="35"/>
        <end position="228"/>
    </location>
</feature>
<evidence type="ECO:0000313" key="4">
    <source>
        <dbReference type="EMBL" id="SUB26748.1"/>
    </source>
</evidence>
<dbReference type="GO" id="GO:0016780">
    <property type="term" value="F:phosphotransferase activity, for other substituted phosphate groups"/>
    <property type="evidence" value="ECO:0007669"/>
    <property type="project" value="TreeGrafter"/>
</dbReference>
<dbReference type="AlphaFoldDB" id="A0A379AX01"/>
<reference evidence="4 6" key="1">
    <citation type="submission" date="2018-06" db="EMBL/GenBank/DDBJ databases">
        <authorList>
            <consortium name="Pathogen Informatics"/>
            <person name="Doyle S."/>
        </authorList>
    </citation>
    <scope>NUCLEOTIDE SEQUENCE [LARGE SCALE GENOMIC DNA]</scope>
    <source>
        <strain evidence="4 6">NCTC11188</strain>
    </source>
</reference>
<keyword evidence="2" id="KW-1133">Transmembrane helix</keyword>
<dbReference type="Proteomes" id="UP000255113">
    <property type="component" value="Unassembled WGS sequence"/>
</dbReference>
<proteinExistence type="inferred from homology"/>
<accession>A0A379AX01</accession>
<reference evidence="5 7" key="2">
    <citation type="submission" date="2019-03" db="EMBL/GenBank/DDBJ databases">
        <title>Genomic Encyclopedia of Type Strains, Phase IV (KMG-IV): sequencing the most valuable type-strain genomes for metagenomic binning, comparative biology and taxonomic classification.</title>
        <authorList>
            <person name="Goeker M."/>
        </authorList>
    </citation>
    <scope>NUCLEOTIDE SEQUENCE [LARGE SCALE GENOMIC DNA]</scope>
    <source>
        <strain evidence="5 7">DSM 17481</strain>
    </source>
</reference>
<comment type="similarity">
    <text evidence="1">Belongs to the bacterial sugar transferase family.</text>
</comment>
<dbReference type="EC" id="2.-.-.-" evidence="4"/>
<keyword evidence="2" id="KW-0812">Transmembrane</keyword>
<evidence type="ECO:0000313" key="5">
    <source>
        <dbReference type="EMBL" id="TDP30248.1"/>
    </source>
</evidence>
<dbReference type="Pfam" id="PF02397">
    <property type="entry name" value="Bac_transf"/>
    <property type="match status" value="1"/>
</dbReference>
<dbReference type="InterPro" id="IPR003362">
    <property type="entry name" value="Bact_transf"/>
</dbReference>
<dbReference type="EMBL" id="UGSQ01000003">
    <property type="protein sequence ID" value="SUB26748.1"/>
    <property type="molecule type" value="Genomic_DNA"/>
</dbReference>
<protein>
    <submittedName>
        <fullName evidence="5">Lipopolysaccharide/colanic/teichoic acid biosynthesis glycosyltransferase</fullName>
    </submittedName>
    <submittedName>
        <fullName evidence="4">Sugar transferase</fullName>
        <ecNumber evidence="4">2.-.-.-</ecNumber>
    </submittedName>
</protein>
<keyword evidence="2" id="KW-0472">Membrane</keyword>
<dbReference type="PANTHER" id="PTHR30576:SF0">
    <property type="entry name" value="UNDECAPRENYL-PHOSPHATE N-ACETYLGALACTOSAMINYL 1-PHOSPHATE TRANSFERASE-RELATED"/>
    <property type="match status" value="1"/>
</dbReference>
<dbReference type="RefSeq" id="WP_103853195.1">
    <property type="nucleotide sequence ID" value="NZ_PQVJ01000011.1"/>
</dbReference>
<dbReference type="PANTHER" id="PTHR30576">
    <property type="entry name" value="COLANIC BIOSYNTHESIS UDP-GLUCOSE LIPID CARRIER TRANSFERASE"/>
    <property type="match status" value="1"/>
</dbReference>
<dbReference type="EMBL" id="SNXJ01000001">
    <property type="protein sequence ID" value="TDP30248.1"/>
    <property type="molecule type" value="Genomic_DNA"/>
</dbReference>
<feature type="transmembrane region" description="Helical" evidence="2">
    <location>
        <begin position="37"/>
        <end position="59"/>
    </location>
</feature>